<feature type="region of interest" description="Disordered" evidence="2">
    <location>
        <begin position="318"/>
        <end position="351"/>
    </location>
</feature>
<dbReference type="AlphaFoldDB" id="A0AAD8SG92"/>
<feature type="region of interest" description="Disordered" evidence="2">
    <location>
        <begin position="219"/>
        <end position="256"/>
    </location>
</feature>
<dbReference type="SUPFAM" id="SSF57756">
    <property type="entry name" value="Retrovirus zinc finger-like domains"/>
    <property type="match status" value="1"/>
</dbReference>
<proteinExistence type="predicted"/>
<name>A0AAD8SG92_LOLMU</name>
<dbReference type="PROSITE" id="PS50158">
    <property type="entry name" value="ZF_CCHC"/>
    <property type="match status" value="1"/>
</dbReference>
<protein>
    <recommendedName>
        <fullName evidence="3">CCHC-type domain-containing protein</fullName>
    </recommendedName>
</protein>
<feature type="compositionally biased region" description="Low complexity" evidence="2">
    <location>
        <begin position="329"/>
        <end position="340"/>
    </location>
</feature>
<sequence>MGKTRDAKVSILPSTTRKGKTLSTSAALDSPSVISQLVSPPQASRVGISAESENSSDNFDDASTVLDENGSLGPFLDATIARSRQIENTEIPNENTVTPVNSPESDDPYEDYVELDDDFIDKCNATTVGDEENGHMQNQMEEEDINDDSDADESDESDEEENREDVSIPGHGARPPPLPLPAPGDHLPSHQPLAGDHLTSCCCPCRGFPFPVRWSNLGSAGRSGDPGQIQIPAASGVERPHPPTPPAGGRLPGSYGPVSPRGAVAIQGRSYGGQLRVRSVVVRNGPLLASPPAHASATPAPPASGIHGHCSDWQVVASRRRRRPPPVPSSSTSQPRSNAPPATGVMRPSRFPLHKKRLRGECFKCLSPGHHVSDCRDPVRCRSCRRSGHIAKVCRAGPSPCRSASGRL</sequence>
<feature type="domain" description="CCHC-type" evidence="3">
    <location>
        <begin position="362"/>
        <end position="377"/>
    </location>
</feature>
<dbReference type="EMBL" id="JAUUTY010000004">
    <property type="protein sequence ID" value="KAK1650607.1"/>
    <property type="molecule type" value="Genomic_DNA"/>
</dbReference>
<dbReference type="InterPro" id="IPR001878">
    <property type="entry name" value="Znf_CCHC"/>
</dbReference>
<feature type="compositionally biased region" description="Polar residues" evidence="2">
    <location>
        <begin position="12"/>
        <end position="42"/>
    </location>
</feature>
<dbReference type="Proteomes" id="UP001231189">
    <property type="component" value="Unassembled WGS sequence"/>
</dbReference>
<gene>
    <name evidence="4" type="ORF">QYE76_068412</name>
</gene>
<evidence type="ECO:0000259" key="3">
    <source>
        <dbReference type="PROSITE" id="PS50158"/>
    </source>
</evidence>
<dbReference type="GO" id="GO:0003676">
    <property type="term" value="F:nucleic acid binding"/>
    <property type="evidence" value="ECO:0007669"/>
    <property type="project" value="InterPro"/>
</dbReference>
<feature type="region of interest" description="Disordered" evidence="2">
    <location>
        <begin position="1"/>
        <end position="191"/>
    </location>
</feature>
<evidence type="ECO:0000256" key="2">
    <source>
        <dbReference type="SAM" id="MobiDB-lite"/>
    </source>
</evidence>
<comment type="caution">
    <text evidence="4">The sequence shown here is derived from an EMBL/GenBank/DDBJ whole genome shotgun (WGS) entry which is preliminary data.</text>
</comment>
<feature type="compositionally biased region" description="Acidic residues" evidence="2">
    <location>
        <begin position="140"/>
        <end position="163"/>
    </location>
</feature>
<accession>A0AAD8SG92</accession>
<evidence type="ECO:0000256" key="1">
    <source>
        <dbReference type="PROSITE-ProRule" id="PRU00047"/>
    </source>
</evidence>
<keyword evidence="5" id="KW-1185">Reference proteome</keyword>
<keyword evidence="1" id="KW-0479">Metal-binding</keyword>
<dbReference type="InterPro" id="IPR036875">
    <property type="entry name" value="Znf_CCHC_sf"/>
</dbReference>
<dbReference type="SMART" id="SM00343">
    <property type="entry name" value="ZnF_C2HC"/>
    <property type="match status" value="2"/>
</dbReference>
<evidence type="ECO:0000313" key="5">
    <source>
        <dbReference type="Proteomes" id="UP001231189"/>
    </source>
</evidence>
<feature type="compositionally biased region" description="Polar residues" evidence="2">
    <location>
        <begin position="86"/>
        <end position="103"/>
    </location>
</feature>
<dbReference type="GO" id="GO:0008270">
    <property type="term" value="F:zinc ion binding"/>
    <property type="evidence" value="ECO:0007669"/>
    <property type="project" value="UniProtKB-KW"/>
</dbReference>
<dbReference type="Gene3D" id="4.10.60.10">
    <property type="entry name" value="Zinc finger, CCHC-type"/>
    <property type="match status" value="1"/>
</dbReference>
<keyword evidence="1" id="KW-0863">Zinc-finger</keyword>
<keyword evidence="1" id="KW-0862">Zinc</keyword>
<evidence type="ECO:0000313" key="4">
    <source>
        <dbReference type="EMBL" id="KAK1650607.1"/>
    </source>
</evidence>
<organism evidence="4 5">
    <name type="scientific">Lolium multiflorum</name>
    <name type="common">Italian ryegrass</name>
    <name type="synonym">Lolium perenne subsp. multiflorum</name>
    <dbReference type="NCBI Taxonomy" id="4521"/>
    <lineage>
        <taxon>Eukaryota</taxon>
        <taxon>Viridiplantae</taxon>
        <taxon>Streptophyta</taxon>
        <taxon>Embryophyta</taxon>
        <taxon>Tracheophyta</taxon>
        <taxon>Spermatophyta</taxon>
        <taxon>Magnoliopsida</taxon>
        <taxon>Liliopsida</taxon>
        <taxon>Poales</taxon>
        <taxon>Poaceae</taxon>
        <taxon>BOP clade</taxon>
        <taxon>Pooideae</taxon>
        <taxon>Poodae</taxon>
        <taxon>Poeae</taxon>
        <taxon>Poeae Chloroplast Group 2 (Poeae type)</taxon>
        <taxon>Loliodinae</taxon>
        <taxon>Loliinae</taxon>
        <taxon>Lolium</taxon>
    </lineage>
</organism>
<reference evidence="4" key="1">
    <citation type="submission" date="2023-07" db="EMBL/GenBank/DDBJ databases">
        <title>A chromosome-level genome assembly of Lolium multiflorum.</title>
        <authorList>
            <person name="Chen Y."/>
            <person name="Copetti D."/>
            <person name="Kolliker R."/>
            <person name="Studer B."/>
        </authorList>
    </citation>
    <scope>NUCLEOTIDE SEQUENCE</scope>
    <source>
        <strain evidence="4">02402/16</strain>
        <tissue evidence="4">Leaf</tissue>
    </source>
</reference>
<feature type="compositionally biased region" description="Acidic residues" evidence="2">
    <location>
        <begin position="104"/>
        <end position="119"/>
    </location>
</feature>